<keyword evidence="2" id="KW-1185">Reference proteome</keyword>
<protein>
    <recommendedName>
        <fullName evidence="3">Cupin domain-containing protein</fullName>
    </recommendedName>
</protein>
<dbReference type="EMBL" id="BNBT01000005">
    <property type="protein sequence ID" value="GHE39605.1"/>
    <property type="molecule type" value="Genomic_DNA"/>
</dbReference>
<proteinExistence type="predicted"/>
<name>A0A919DDZ9_9ACTN</name>
<evidence type="ECO:0008006" key="3">
    <source>
        <dbReference type="Google" id="ProtNLM"/>
    </source>
</evidence>
<organism evidence="1 2">
    <name type="scientific">Streptomyces longispororuber</name>
    <dbReference type="NCBI Taxonomy" id="68230"/>
    <lineage>
        <taxon>Bacteria</taxon>
        <taxon>Bacillati</taxon>
        <taxon>Actinomycetota</taxon>
        <taxon>Actinomycetes</taxon>
        <taxon>Kitasatosporales</taxon>
        <taxon>Streptomycetaceae</taxon>
        <taxon>Streptomyces</taxon>
    </lineage>
</organism>
<reference evidence="1" key="1">
    <citation type="journal article" date="2014" name="Int. J. Syst. Evol. Microbiol.">
        <title>Complete genome sequence of Corynebacterium casei LMG S-19264T (=DSM 44701T), isolated from a smear-ripened cheese.</title>
        <authorList>
            <consortium name="US DOE Joint Genome Institute (JGI-PGF)"/>
            <person name="Walter F."/>
            <person name="Albersmeier A."/>
            <person name="Kalinowski J."/>
            <person name="Ruckert C."/>
        </authorList>
    </citation>
    <scope>NUCLEOTIDE SEQUENCE</scope>
    <source>
        <strain evidence="1">JCM 4784</strain>
    </source>
</reference>
<dbReference type="AlphaFoldDB" id="A0A919DDZ9"/>
<sequence>MFLVDRKGSSETERTWFVGHDAHTAPSSASTTVAEGFARWSPPLRKEFDDNAHNGCVGRTLLKETDTLRVWRTDLRPGERIPVHRHVLDYFWIALTGGKARQHSSDGSSREITYDRGHTRYFRCAEGRHHLHDLKNIGDEMLSFLVVEEKG</sequence>
<accession>A0A919DDZ9</accession>
<dbReference type="Proteomes" id="UP000608024">
    <property type="component" value="Unassembled WGS sequence"/>
</dbReference>
<reference evidence="1" key="2">
    <citation type="submission" date="2020-09" db="EMBL/GenBank/DDBJ databases">
        <authorList>
            <person name="Sun Q."/>
            <person name="Ohkuma M."/>
        </authorList>
    </citation>
    <scope>NUCLEOTIDE SEQUENCE</scope>
    <source>
        <strain evidence="1">JCM 4784</strain>
    </source>
</reference>
<dbReference type="Gene3D" id="2.60.120.10">
    <property type="entry name" value="Jelly Rolls"/>
    <property type="match status" value="1"/>
</dbReference>
<dbReference type="SUPFAM" id="SSF51182">
    <property type="entry name" value="RmlC-like cupins"/>
    <property type="match status" value="1"/>
</dbReference>
<dbReference type="InterPro" id="IPR014710">
    <property type="entry name" value="RmlC-like_jellyroll"/>
</dbReference>
<dbReference type="InterPro" id="IPR011051">
    <property type="entry name" value="RmlC_Cupin_sf"/>
</dbReference>
<evidence type="ECO:0000313" key="1">
    <source>
        <dbReference type="EMBL" id="GHE39605.1"/>
    </source>
</evidence>
<comment type="caution">
    <text evidence="1">The sequence shown here is derived from an EMBL/GenBank/DDBJ whole genome shotgun (WGS) entry which is preliminary data.</text>
</comment>
<evidence type="ECO:0000313" key="2">
    <source>
        <dbReference type="Proteomes" id="UP000608024"/>
    </source>
</evidence>
<gene>
    <name evidence="1" type="ORF">GCM10018785_06540</name>
</gene>